<accession>A0AAD4MIQ0</accession>
<evidence type="ECO:0000313" key="6">
    <source>
        <dbReference type="EMBL" id="KAI1695371.1"/>
    </source>
</evidence>
<proteinExistence type="inferred from homology"/>
<evidence type="ECO:0000256" key="2">
    <source>
        <dbReference type="ARBA" id="ARBA00022670"/>
    </source>
</evidence>
<keyword evidence="2" id="KW-0645">Protease</keyword>
<protein>
    <submittedName>
        <fullName evidence="6">Serine carboxypeptidase s28 domain-containing protein</fullName>
    </submittedName>
</protein>
<evidence type="ECO:0000256" key="3">
    <source>
        <dbReference type="ARBA" id="ARBA00022729"/>
    </source>
</evidence>
<keyword evidence="5" id="KW-0325">Glycoprotein</keyword>
<dbReference type="GO" id="GO:0070008">
    <property type="term" value="F:serine-type exopeptidase activity"/>
    <property type="evidence" value="ECO:0007669"/>
    <property type="project" value="InterPro"/>
</dbReference>
<dbReference type="GO" id="GO:0006508">
    <property type="term" value="P:proteolysis"/>
    <property type="evidence" value="ECO:0007669"/>
    <property type="project" value="UniProtKB-KW"/>
</dbReference>
<keyword evidence="6" id="KW-0121">Carboxypeptidase</keyword>
<keyword evidence="4" id="KW-0378">Hydrolase</keyword>
<dbReference type="InterPro" id="IPR029058">
    <property type="entry name" value="AB_hydrolase_fold"/>
</dbReference>
<gene>
    <name evidence="6" type="ORF">DdX_19611</name>
</gene>
<dbReference type="EMBL" id="JAKKPZ010000410">
    <property type="protein sequence ID" value="KAI1695371.1"/>
    <property type="molecule type" value="Genomic_DNA"/>
</dbReference>
<name>A0AAD4MIQ0_9BILA</name>
<evidence type="ECO:0000256" key="5">
    <source>
        <dbReference type="ARBA" id="ARBA00023180"/>
    </source>
</evidence>
<dbReference type="GO" id="GO:0004180">
    <property type="term" value="F:carboxypeptidase activity"/>
    <property type="evidence" value="ECO:0007669"/>
    <property type="project" value="UniProtKB-KW"/>
</dbReference>
<dbReference type="AlphaFoldDB" id="A0AAD4MIQ0"/>
<dbReference type="SUPFAM" id="SSF53474">
    <property type="entry name" value="alpha/beta-Hydrolases"/>
    <property type="match status" value="1"/>
</dbReference>
<evidence type="ECO:0000313" key="7">
    <source>
        <dbReference type="Proteomes" id="UP001201812"/>
    </source>
</evidence>
<dbReference type="Pfam" id="PF05577">
    <property type="entry name" value="Peptidase_S28"/>
    <property type="match status" value="2"/>
</dbReference>
<organism evidence="6 7">
    <name type="scientific">Ditylenchus destructor</name>
    <dbReference type="NCBI Taxonomy" id="166010"/>
    <lineage>
        <taxon>Eukaryota</taxon>
        <taxon>Metazoa</taxon>
        <taxon>Ecdysozoa</taxon>
        <taxon>Nematoda</taxon>
        <taxon>Chromadorea</taxon>
        <taxon>Rhabditida</taxon>
        <taxon>Tylenchina</taxon>
        <taxon>Tylenchomorpha</taxon>
        <taxon>Sphaerularioidea</taxon>
        <taxon>Anguinidae</taxon>
        <taxon>Anguininae</taxon>
        <taxon>Ditylenchus</taxon>
    </lineage>
</organism>
<reference evidence="6" key="1">
    <citation type="submission" date="2022-01" db="EMBL/GenBank/DDBJ databases">
        <title>Genome Sequence Resource for Two Populations of Ditylenchus destructor, the Migratory Endoparasitic Phytonematode.</title>
        <authorList>
            <person name="Zhang H."/>
            <person name="Lin R."/>
            <person name="Xie B."/>
        </authorList>
    </citation>
    <scope>NUCLEOTIDE SEQUENCE</scope>
    <source>
        <strain evidence="6">BazhouSP</strain>
    </source>
</reference>
<evidence type="ECO:0000256" key="1">
    <source>
        <dbReference type="ARBA" id="ARBA00011079"/>
    </source>
</evidence>
<dbReference type="Proteomes" id="UP001201812">
    <property type="component" value="Unassembled WGS sequence"/>
</dbReference>
<evidence type="ECO:0000256" key="4">
    <source>
        <dbReference type="ARBA" id="ARBA00022801"/>
    </source>
</evidence>
<dbReference type="Gene3D" id="3.40.50.1820">
    <property type="entry name" value="alpha/beta hydrolase"/>
    <property type="match status" value="2"/>
</dbReference>
<keyword evidence="7" id="KW-1185">Reference proteome</keyword>
<comment type="caution">
    <text evidence="6">The sequence shown here is derived from an EMBL/GenBank/DDBJ whole genome shotgun (WGS) entry which is preliminary data.</text>
</comment>
<dbReference type="InterPro" id="IPR008758">
    <property type="entry name" value="Peptidase_S28"/>
</dbReference>
<dbReference type="GO" id="GO:0008239">
    <property type="term" value="F:dipeptidyl-peptidase activity"/>
    <property type="evidence" value="ECO:0007669"/>
    <property type="project" value="TreeGrafter"/>
</dbReference>
<sequence>MSVGIFVCLGIILEFPISKDECSKNQMRFTTMNWKFFGEDLKARNTTPAPVTFGGVILQDVDHFNKSDESKFDQIFLYNPEYATNNSVNFLQLGGEGGIDIGDLERGYMPWAKEFGANVFVLEHRYYGKSQPSEAGMQYLSSEQALADSAVFISSINEKLNITSPKWIVFGYSYSANLAAWMRMKYPELVLGAVASSAPVEAKLDFKEYFKVIAEKLKLHGNKNCTNDFRRYFSKVQTLLLTEEGRKRLGVEGNGTIDFVSGKLPWIQNDDLQHSGVIFMCHLYKQLADNISNPNATNFRNTSCHIKATDLANGRTDDDSWLWQTCTEFGYYQTTHIDGGIYDDAVLTVRDYIEMKCSRNFPEMHFNESSIQAAIDKTNAFYGGSKNFNATNVVFVNGSEDPWHPLSVYDTPNDSVKSILVQGASHCADWLTVDKAKIPEAMINAHERVKLEIAHWLGLQ</sequence>
<dbReference type="PANTHER" id="PTHR11010:SF117">
    <property type="entry name" value="SERINE PROTEASE 16"/>
    <property type="match status" value="1"/>
</dbReference>
<dbReference type="PANTHER" id="PTHR11010">
    <property type="entry name" value="PROTEASE S28 PRO-X CARBOXYPEPTIDASE-RELATED"/>
    <property type="match status" value="1"/>
</dbReference>
<keyword evidence="3" id="KW-0732">Signal</keyword>
<comment type="similarity">
    <text evidence="1">Belongs to the peptidase S28 family.</text>
</comment>